<accession>A0A916WYW9</accession>
<evidence type="ECO:0000313" key="3">
    <source>
        <dbReference type="Proteomes" id="UP000621454"/>
    </source>
</evidence>
<dbReference type="Gene3D" id="3.40.50.1820">
    <property type="entry name" value="alpha/beta hydrolase"/>
    <property type="match status" value="1"/>
</dbReference>
<evidence type="ECO:0000259" key="1">
    <source>
        <dbReference type="Pfam" id="PF00561"/>
    </source>
</evidence>
<dbReference type="Pfam" id="PF00561">
    <property type="entry name" value="Abhydrolase_1"/>
    <property type="match status" value="1"/>
</dbReference>
<name>A0A916WYW9_9ACTN</name>
<dbReference type="InterPro" id="IPR050471">
    <property type="entry name" value="AB_hydrolase"/>
</dbReference>
<dbReference type="PRINTS" id="PR00111">
    <property type="entry name" value="ABHYDROLASE"/>
</dbReference>
<dbReference type="GO" id="GO:0016787">
    <property type="term" value="F:hydrolase activity"/>
    <property type="evidence" value="ECO:0007669"/>
    <property type="project" value="UniProtKB-KW"/>
</dbReference>
<dbReference type="PANTHER" id="PTHR43433:SF5">
    <property type="entry name" value="AB HYDROLASE-1 DOMAIN-CONTAINING PROTEIN"/>
    <property type="match status" value="1"/>
</dbReference>
<sequence length="259" mass="28536">MLEYHQITRTADRTRLAVQVRGHGPALLLMPGQANNHHWWDRVRADLEREHTTVTFDYRGTGGSDSPAGDYTTMMFADDALTVMDSPAITRFDVYGTSMGGRTAQWLAVKAPQRVRRLILGCSTCGGAHAVERSAEIRRLLSGPGATRALVDLMYTPQWQANNPGPYTVLGDPHMTDAARRSHLYASNTHNAWEHLSQIAAPTLILHGSDDEMAPAVNADILAGRIPDSRTHIFDSARHAYFDECADLATPMALEFLAD</sequence>
<reference evidence="2" key="1">
    <citation type="journal article" date="2014" name="Int. J. Syst. Evol. Microbiol.">
        <title>Complete genome sequence of Corynebacterium casei LMG S-19264T (=DSM 44701T), isolated from a smear-ripened cheese.</title>
        <authorList>
            <consortium name="US DOE Joint Genome Institute (JGI-PGF)"/>
            <person name="Walter F."/>
            <person name="Albersmeier A."/>
            <person name="Kalinowski J."/>
            <person name="Ruckert C."/>
        </authorList>
    </citation>
    <scope>NUCLEOTIDE SEQUENCE</scope>
    <source>
        <strain evidence="2">CGMCC 1.12827</strain>
    </source>
</reference>
<dbReference type="InterPro" id="IPR029058">
    <property type="entry name" value="AB_hydrolase_fold"/>
</dbReference>
<dbReference type="PANTHER" id="PTHR43433">
    <property type="entry name" value="HYDROLASE, ALPHA/BETA FOLD FAMILY PROTEIN"/>
    <property type="match status" value="1"/>
</dbReference>
<feature type="domain" description="AB hydrolase-1" evidence="1">
    <location>
        <begin position="25"/>
        <end position="123"/>
    </location>
</feature>
<dbReference type="Proteomes" id="UP000621454">
    <property type="component" value="Unassembled WGS sequence"/>
</dbReference>
<organism evidence="2 3">
    <name type="scientific">Gordonia jinhuaensis</name>
    <dbReference type="NCBI Taxonomy" id="1517702"/>
    <lineage>
        <taxon>Bacteria</taxon>
        <taxon>Bacillati</taxon>
        <taxon>Actinomycetota</taxon>
        <taxon>Actinomycetes</taxon>
        <taxon>Mycobacteriales</taxon>
        <taxon>Gordoniaceae</taxon>
        <taxon>Gordonia</taxon>
    </lineage>
</organism>
<keyword evidence="3" id="KW-1185">Reference proteome</keyword>
<dbReference type="EMBL" id="BMGC01000028">
    <property type="protein sequence ID" value="GGB41490.1"/>
    <property type="molecule type" value="Genomic_DNA"/>
</dbReference>
<protein>
    <submittedName>
        <fullName evidence="2">Alpha/beta hydrolase</fullName>
    </submittedName>
</protein>
<gene>
    <name evidence="2" type="ORF">GCM10011489_31380</name>
</gene>
<dbReference type="RefSeq" id="WP_188587521.1">
    <property type="nucleotide sequence ID" value="NZ_BMGC01000028.1"/>
</dbReference>
<dbReference type="AlphaFoldDB" id="A0A916WYW9"/>
<evidence type="ECO:0000313" key="2">
    <source>
        <dbReference type="EMBL" id="GGB41490.1"/>
    </source>
</evidence>
<dbReference type="SUPFAM" id="SSF53474">
    <property type="entry name" value="alpha/beta-Hydrolases"/>
    <property type="match status" value="1"/>
</dbReference>
<reference evidence="2" key="2">
    <citation type="submission" date="2020-09" db="EMBL/GenBank/DDBJ databases">
        <authorList>
            <person name="Sun Q."/>
            <person name="Zhou Y."/>
        </authorList>
    </citation>
    <scope>NUCLEOTIDE SEQUENCE</scope>
    <source>
        <strain evidence="2">CGMCC 1.12827</strain>
    </source>
</reference>
<comment type="caution">
    <text evidence="2">The sequence shown here is derived from an EMBL/GenBank/DDBJ whole genome shotgun (WGS) entry which is preliminary data.</text>
</comment>
<keyword evidence="2" id="KW-0378">Hydrolase</keyword>
<dbReference type="InterPro" id="IPR000073">
    <property type="entry name" value="AB_hydrolase_1"/>
</dbReference>
<proteinExistence type="predicted"/>